<dbReference type="PROSITE" id="PS00282">
    <property type="entry name" value="KAZAL_1"/>
    <property type="match status" value="1"/>
</dbReference>
<dbReference type="AlphaFoldDB" id="A0A5A9NMR2"/>
<proteinExistence type="predicted"/>
<dbReference type="Proteomes" id="UP000324632">
    <property type="component" value="Chromosome 17"/>
</dbReference>
<name>A0A5A9NMR2_9TELE</name>
<evidence type="ECO:0000313" key="7">
    <source>
        <dbReference type="Proteomes" id="UP000324632"/>
    </source>
</evidence>
<dbReference type="Gene3D" id="3.30.60.30">
    <property type="match status" value="1"/>
</dbReference>
<dbReference type="PROSITE" id="PS51465">
    <property type="entry name" value="KAZAL_2"/>
    <property type="match status" value="1"/>
</dbReference>
<organism evidence="6 7">
    <name type="scientific">Triplophysa tibetana</name>
    <dbReference type="NCBI Taxonomy" id="1572043"/>
    <lineage>
        <taxon>Eukaryota</taxon>
        <taxon>Metazoa</taxon>
        <taxon>Chordata</taxon>
        <taxon>Craniata</taxon>
        <taxon>Vertebrata</taxon>
        <taxon>Euteleostomi</taxon>
        <taxon>Actinopterygii</taxon>
        <taxon>Neopterygii</taxon>
        <taxon>Teleostei</taxon>
        <taxon>Ostariophysi</taxon>
        <taxon>Cypriniformes</taxon>
        <taxon>Nemacheilidae</taxon>
        <taxon>Triplophysa</taxon>
    </lineage>
</organism>
<evidence type="ECO:0000256" key="2">
    <source>
        <dbReference type="ARBA" id="ARBA00022525"/>
    </source>
</evidence>
<evidence type="ECO:0000256" key="4">
    <source>
        <dbReference type="ARBA" id="ARBA00023157"/>
    </source>
</evidence>
<dbReference type="PANTHER" id="PTHR21312:SF28">
    <property type="entry name" value="OVOINHIBITOR-RELATED"/>
    <property type="match status" value="1"/>
</dbReference>
<dbReference type="PANTHER" id="PTHR21312">
    <property type="entry name" value="SERINE PROTEASE INHIBITOR"/>
    <property type="match status" value="1"/>
</dbReference>
<dbReference type="InterPro" id="IPR036058">
    <property type="entry name" value="Kazal_dom_sf"/>
</dbReference>
<dbReference type="GO" id="GO:0030414">
    <property type="term" value="F:peptidase inhibitor activity"/>
    <property type="evidence" value="ECO:0007669"/>
    <property type="project" value="UniProtKB-KW"/>
</dbReference>
<keyword evidence="2" id="KW-0964">Secreted</keyword>
<accession>A0A5A9NMR2</accession>
<dbReference type="Pfam" id="PF00050">
    <property type="entry name" value="Kazal_1"/>
    <property type="match status" value="1"/>
</dbReference>
<dbReference type="SUPFAM" id="SSF100895">
    <property type="entry name" value="Kazal-type serine protease inhibitors"/>
    <property type="match status" value="1"/>
</dbReference>
<keyword evidence="7" id="KW-1185">Reference proteome</keyword>
<evidence type="ECO:0000313" key="6">
    <source>
        <dbReference type="EMBL" id="KAA0709487.1"/>
    </source>
</evidence>
<keyword evidence="4" id="KW-1015">Disulfide bond</keyword>
<evidence type="ECO:0000256" key="3">
    <source>
        <dbReference type="ARBA" id="ARBA00022690"/>
    </source>
</evidence>
<dbReference type="EMBL" id="SOYY01000017">
    <property type="protein sequence ID" value="KAA0709487.1"/>
    <property type="molecule type" value="Genomic_DNA"/>
</dbReference>
<evidence type="ECO:0000259" key="5">
    <source>
        <dbReference type="PROSITE" id="PS51465"/>
    </source>
</evidence>
<gene>
    <name evidence="6" type="ORF">E1301_Tti004088</name>
</gene>
<keyword evidence="3" id="KW-0646">Protease inhibitor</keyword>
<dbReference type="InterPro" id="IPR002350">
    <property type="entry name" value="Kazal_dom"/>
</dbReference>
<sequence length="116" mass="13047">MTTELRSPAEFHTLNTQTTNKTMKLAILICFSVLIYSVAAAEPRLAVCDPENNGVCTREYNPVCGEDNITYPTECILCMENKRRSQNIRIMQEGECKPFSLLLQPAYLPSKDIKGT</sequence>
<feature type="domain" description="Kazal-like" evidence="5">
    <location>
        <begin position="42"/>
        <end position="98"/>
    </location>
</feature>
<dbReference type="SMART" id="SM00280">
    <property type="entry name" value="KAZAL"/>
    <property type="match status" value="1"/>
</dbReference>
<comment type="subcellular location">
    <subcellularLocation>
        <location evidence="1">Secreted</location>
    </subcellularLocation>
</comment>
<protein>
    <submittedName>
        <fullName evidence="6">Serine protease inhibitor</fullName>
    </submittedName>
</protein>
<evidence type="ECO:0000256" key="1">
    <source>
        <dbReference type="ARBA" id="ARBA00004613"/>
    </source>
</evidence>
<dbReference type="GO" id="GO:0005576">
    <property type="term" value="C:extracellular region"/>
    <property type="evidence" value="ECO:0007669"/>
    <property type="project" value="UniProtKB-SubCell"/>
</dbReference>
<reference evidence="6 7" key="1">
    <citation type="journal article" date="2019" name="Mol. Ecol. Resour.">
        <title>Chromosome-level genome assembly of Triplophysa tibetana, a fish adapted to the harsh high-altitude environment of the Tibetan Plateau.</title>
        <authorList>
            <person name="Yang X."/>
            <person name="Liu H."/>
            <person name="Ma Z."/>
            <person name="Zou Y."/>
            <person name="Zou M."/>
            <person name="Mao Y."/>
            <person name="Li X."/>
            <person name="Wang H."/>
            <person name="Chen T."/>
            <person name="Wang W."/>
            <person name="Yang R."/>
        </authorList>
    </citation>
    <scope>NUCLEOTIDE SEQUENCE [LARGE SCALE GENOMIC DNA]</scope>
    <source>
        <strain evidence="6">TTIB1903HZAU</strain>
        <tissue evidence="6">Muscle</tissue>
    </source>
</reference>
<comment type="caution">
    <text evidence="6">The sequence shown here is derived from an EMBL/GenBank/DDBJ whole genome shotgun (WGS) entry which is preliminary data.</text>
</comment>